<keyword evidence="2" id="KW-1185">Reference proteome</keyword>
<dbReference type="AlphaFoldDB" id="A0A1Q9C4H3"/>
<dbReference type="Proteomes" id="UP000186817">
    <property type="component" value="Unassembled WGS sequence"/>
</dbReference>
<gene>
    <name evidence="1" type="ORF">AK812_SmicGene42083</name>
</gene>
<proteinExistence type="predicted"/>
<dbReference type="EMBL" id="LSRX01001706">
    <property type="protein sequence ID" value="OLP77817.1"/>
    <property type="molecule type" value="Genomic_DNA"/>
</dbReference>
<sequence length="76" mass="8127">MERLAVPAWHPLHLSGRGATGVLVQCPQLAERLEQWAFAGDVVDCVVAVEWETSDAALLEAEPPLGDLPAGARHAM</sequence>
<accession>A0A1Q9C4H3</accession>
<comment type="caution">
    <text evidence="1">The sequence shown here is derived from an EMBL/GenBank/DDBJ whole genome shotgun (WGS) entry which is preliminary data.</text>
</comment>
<name>A0A1Q9C4H3_SYMMI</name>
<evidence type="ECO:0000313" key="1">
    <source>
        <dbReference type="EMBL" id="OLP77817.1"/>
    </source>
</evidence>
<organism evidence="1 2">
    <name type="scientific">Symbiodinium microadriaticum</name>
    <name type="common">Dinoflagellate</name>
    <name type="synonym">Zooxanthella microadriatica</name>
    <dbReference type="NCBI Taxonomy" id="2951"/>
    <lineage>
        <taxon>Eukaryota</taxon>
        <taxon>Sar</taxon>
        <taxon>Alveolata</taxon>
        <taxon>Dinophyceae</taxon>
        <taxon>Suessiales</taxon>
        <taxon>Symbiodiniaceae</taxon>
        <taxon>Symbiodinium</taxon>
    </lineage>
</organism>
<evidence type="ECO:0000313" key="2">
    <source>
        <dbReference type="Proteomes" id="UP000186817"/>
    </source>
</evidence>
<protein>
    <submittedName>
        <fullName evidence="1">Uncharacterized protein</fullName>
    </submittedName>
</protein>
<reference evidence="1 2" key="1">
    <citation type="submission" date="2016-02" db="EMBL/GenBank/DDBJ databases">
        <title>Genome analysis of coral dinoflagellate symbionts highlights evolutionary adaptations to a symbiotic lifestyle.</title>
        <authorList>
            <person name="Aranda M."/>
            <person name="Li Y."/>
            <person name="Liew Y.J."/>
            <person name="Baumgarten S."/>
            <person name="Simakov O."/>
            <person name="Wilson M."/>
            <person name="Piel J."/>
            <person name="Ashoor H."/>
            <person name="Bougouffa S."/>
            <person name="Bajic V.B."/>
            <person name="Ryu T."/>
            <person name="Ravasi T."/>
            <person name="Bayer T."/>
            <person name="Micklem G."/>
            <person name="Kim H."/>
            <person name="Bhak J."/>
            <person name="Lajeunesse T.C."/>
            <person name="Voolstra C.R."/>
        </authorList>
    </citation>
    <scope>NUCLEOTIDE SEQUENCE [LARGE SCALE GENOMIC DNA]</scope>
    <source>
        <strain evidence="1 2">CCMP2467</strain>
    </source>
</reference>